<evidence type="ECO:0000313" key="5">
    <source>
        <dbReference type="Proteomes" id="UP000295794"/>
    </source>
</evidence>
<organism evidence="2 4">
    <name type="scientific">Iodobacter fluviatilis</name>
    <dbReference type="NCBI Taxonomy" id="537"/>
    <lineage>
        <taxon>Bacteria</taxon>
        <taxon>Pseudomonadati</taxon>
        <taxon>Pseudomonadota</taxon>
        <taxon>Betaproteobacteria</taxon>
        <taxon>Neisseriales</taxon>
        <taxon>Chitinibacteraceae</taxon>
        <taxon>Iodobacter</taxon>
    </lineage>
</organism>
<dbReference type="Pfam" id="PF00583">
    <property type="entry name" value="Acetyltransf_1"/>
    <property type="match status" value="1"/>
</dbReference>
<dbReference type="Proteomes" id="UP000255108">
    <property type="component" value="Unassembled WGS sequence"/>
</dbReference>
<dbReference type="EMBL" id="UGHR01000001">
    <property type="protein sequence ID" value="STQ91178.1"/>
    <property type="molecule type" value="Genomic_DNA"/>
</dbReference>
<keyword evidence="5" id="KW-1185">Reference proteome</keyword>
<dbReference type="SUPFAM" id="SSF55729">
    <property type="entry name" value="Acyl-CoA N-acyltransferases (Nat)"/>
    <property type="match status" value="1"/>
</dbReference>
<protein>
    <submittedName>
        <fullName evidence="3">Acetyltransferase (GNAT) family protein</fullName>
    </submittedName>
    <submittedName>
        <fullName evidence="2">Ribosomal-protein-alanine acetyltransferase</fullName>
    </submittedName>
</protein>
<dbReference type="AlphaFoldDB" id="A0A377Q8Z1"/>
<dbReference type="GO" id="GO:0016747">
    <property type="term" value="F:acyltransferase activity, transferring groups other than amino-acyl groups"/>
    <property type="evidence" value="ECO:0007669"/>
    <property type="project" value="InterPro"/>
</dbReference>
<dbReference type="InterPro" id="IPR000182">
    <property type="entry name" value="GNAT_dom"/>
</dbReference>
<evidence type="ECO:0000259" key="1">
    <source>
        <dbReference type="PROSITE" id="PS51186"/>
    </source>
</evidence>
<dbReference type="PROSITE" id="PS51186">
    <property type="entry name" value="GNAT"/>
    <property type="match status" value="1"/>
</dbReference>
<dbReference type="EMBL" id="SMBT01000003">
    <property type="protein sequence ID" value="TCU88751.1"/>
    <property type="molecule type" value="Genomic_DNA"/>
</dbReference>
<dbReference type="OrthoDB" id="5459937at2"/>
<sequence length="187" mass="20877">MSKLELLWNPDFSAEYGRNIVDLINATVADGGMLGFIEPLDEDTARQFLSALIQKIAKGETHALYGSENGEPVFFVLMNLSGMPNCRHSAELAKGVVSPRFRGQGLVQAAFKALISKARTLQIEQFVLDVRANSRAHQVWQYFGFKTWGVLEDYARINGQKHAGHYMAQSVESLAERMAYTQEESTC</sequence>
<evidence type="ECO:0000313" key="4">
    <source>
        <dbReference type="Proteomes" id="UP000255108"/>
    </source>
</evidence>
<evidence type="ECO:0000313" key="3">
    <source>
        <dbReference type="EMBL" id="TCU88751.1"/>
    </source>
</evidence>
<evidence type="ECO:0000313" key="2">
    <source>
        <dbReference type="EMBL" id="STQ91178.1"/>
    </source>
</evidence>
<reference evidence="3 5" key="2">
    <citation type="submission" date="2019-03" db="EMBL/GenBank/DDBJ databases">
        <title>Genomic Encyclopedia of Type Strains, Phase IV (KMG-IV): sequencing the most valuable type-strain genomes for metagenomic binning, comparative biology and taxonomic classification.</title>
        <authorList>
            <person name="Goeker M."/>
        </authorList>
    </citation>
    <scope>NUCLEOTIDE SEQUENCE [LARGE SCALE GENOMIC DNA]</scope>
    <source>
        <strain evidence="3 5">DSM 3764</strain>
    </source>
</reference>
<dbReference type="RefSeq" id="WP_115227420.1">
    <property type="nucleotide sequence ID" value="NZ_CAWOLO010000003.1"/>
</dbReference>
<reference evidence="2 4" key="1">
    <citation type="submission" date="2018-06" db="EMBL/GenBank/DDBJ databases">
        <authorList>
            <consortium name="Pathogen Informatics"/>
            <person name="Doyle S."/>
        </authorList>
    </citation>
    <scope>NUCLEOTIDE SEQUENCE [LARGE SCALE GENOMIC DNA]</scope>
    <source>
        <strain evidence="2 4">NCTC11159</strain>
    </source>
</reference>
<keyword evidence="2" id="KW-0808">Transferase</keyword>
<name>A0A377Q8Z1_9NEIS</name>
<dbReference type="CDD" id="cd04301">
    <property type="entry name" value="NAT_SF"/>
    <property type="match status" value="1"/>
</dbReference>
<dbReference type="Gene3D" id="3.40.630.30">
    <property type="match status" value="1"/>
</dbReference>
<dbReference type="Proteomes" id="UP000295794">
    <property type="component" value="Unassembled WGS sequence"/>
</dbReference>
<proteinExistence type="predicted"/>
<accession>A0A377Q8Z1</accession>
<gene>
    <name evidence="3" type="ORF">EV682_103335</name>
    <name evidence="2" type="ORF">NCTC11159_02250</name>
</gene>
<dbReference type="InterPro" id="IPR016181">
    <property type="entry name" value="Acyl_CoA_acyltransferase"/>
</dbReference>
<feature type="domain" description="N-acetyltransferase" evidence="1">
    <location>
        <begin position="21"/>
        <end position="172"/>
    </location>
</feature>